<sequence length="111" mass="11481">MYCNHCGKEINDNAVECPYCGGDTKNTHNNDYGTPYVSDNGGIGWGLLGCCIPLAGLILFLVWKDTKPKTAKAAGIGALVSVGISILFYIIVIVAGVGAGMYGASSSVTGF</sequence>
<keyword evidence="1" id="KW-0472">Membrane</keyword>
<dbReference type="EMBL" id="JACOOZ010000003">
    <property type="protein sequence ID" value="MBC5667488.1"/>
    <property type="molecule type" value="Genomic_DNA"/>
</dbReference>
<feature type="transmembrane region" description="Helical" evidence="1">
    <location>
        <begin position="43"/>
        <end position="63"/>
    </location>
</feature>
<name>A0ABR7F1K8_9FIRM</name>
<evidence type="ECO:0000259" key="2">
    <source>
        <dbReference type="Pfam" id="PF13240"/>
    </source>
</evidence>
<dbReference type="RefSeq" id="WP_118588521.1">
    <property type="nucleotide sequence ID" value="NZ_JACOOZ010000003.1"/>
</dbReference>
<feature type="domain" description="Zinc-ribbon" evidence="2">
    <location>
        <begin position="2"/>
        <end position="21"/>
    </location>
</feature>
<evidence type="ECO:0000313" key="4">
    <source>
        <dbReference type="Proteomes" id="UP000597877"/>
    </source>
</evidence>
<reference evidence="3 4" key="1">
    <citation type="submission" date="2020-08" db="EMBL/GenBank/DDBJ databases">
        <title>Genome public.</title>
        <authorList>
            <person name="Liu C."/>
            <person name="Sun Q."/>
        </authorList>
    </citation>
    <scope>NUCLEOTIDE SEQUENCE [LARGE SCALE GENOMIC DNA]</scope>
    <source>
        <strain evidence="3 4">BX4</strain>
    </source>
</reference>
<keyword evidence="4" id="KW-1185">Reference proteome</keyword>
<evidence type="ECO:0000256" key="1">
    <source>
        <dbReference type="SAM" id="Phobius"/>
    </source>
</evidence>
<keyword evidence="1" id="KW-0812">Transmembrane</keyword>
<protein>
    <submittedName>
        <fullName evidence="3">Zinc ribbon domain-containing protein</fullName>
    </submittedName>
</protein>
<organism evidence="3 4">
    <name type="scientific">Eubacterium segne</name>
    <dbReference type="NCBI Taxonomy" id="2763045"/>
    <lineage>
        <taxon>Bacteria</taxon>
        <taxon>Bacillati</taxon>
        <taxon>Bacillota</taxon>
        <taxon>Clostridia</taxon>
        <taxon>Eubacteriales</taxon>
        <taxon>Eubacteriaceae</taxon>
        <taxon>Eubacterium</taxon>
    </lineage>
</organism>
<comment type="caution">
    <text evidence="3">The sequence shown here is derived from an EMBL/GenBank/DDBJ whole genome shotgun (WGS) entry which is preliminary data.</text>
</comment>
<dbReference type="InterPro" id="IPR026870">
    <property type="entry name" value="Zinc_ribbon_dom"/>
</dbReference>
<proteinExistence type="predicted"/>
<accession>A0ABR7F1K8</accession>
<feature type="transmembrane region" description="Helical" evidence="1">
    <location>
        <begin position="75"/>
        <end position="102"/>
    </location>
</feature>
<dbReference type="Pfam" id="PF13240">
    <property type="entry name" value="Zn_Ribbon_1"/>
    <property type="match status" value="1"/>
</dbReference>
<evidence type="ECO:0000313" key="3">
    <source>
        <dbReference type="EMBL" id="MBC5667488.1"/>
    </source>
</evidence>
<keyword evidence="1" id="KW-1133">Transmembrane helix</keyword>
<dbReference type="Proteomes" id="UP000597877">
    <property type="component" value="Unassembled WGS sequence"/>
</dbReference>
<gene>
    <name evidence="3" type="ORF">H8S00_05755</name>
</gene>